<protein>
    <submittedName>
        <fullName evidence="1">Uncharacterized protein</fullName>
    </submittedName>
</protein>
<accession>A0AA35KWR4</accession>
<dbReference type="AlphaFoldDB" id="A0AA35KWR4"/>
<organism evidence="1 2">
    <name type="scientific">Podarcis lilfordi</name>
    <name type="common">Lilford's wall lizard</name>
    <dbReference type="NCBI Taxonomy" id="74358"/>
    <lineage>
        <taxon>Eukaryota</taxon>
        <taxon>Metazoa</taxon>
        <taxon>Chordata</taxon>
        <taxon>Craniata</taxon>
        <taxon>Vertebrata</taxon>
        <taxon>Euteleostomi</taxon>
        <taxon>Lepidosauria</taxon>
        <taxon>Squamata</taxon>
        <taxon>Bifurcata</taxon>
        <taxon>Unidentata</taxon>
        <taxon>Episquamata</taxon>
        <taxon>Laterata</taxon>
        <taxon>Lacertibaenia</taxon>
        <taxon>Lacertidae</taxon>
        <taxon>Podarcis</taxon>
    </lineage>
</organism>
<reference evidence="1" key="1">
    <citation type="submission" date="2022-12" db="EMBL/GenBank/DDBJ databases">
        <authorList>
            <person name="Alioto T."/>
            <person name="Alioto T."/>
            <person name="Gomez Garrido J."/>
        </authorList>
    </citation>
    <scope>NUCLEOTIDE SEQUENCE</scope>
</reference>
<proteinExistence type="predicted"/>
<sequence length="114" mass="12577">MAEDAQMAQACLAASSCSTELAELSVAISKDCVCRECLRGKEAPSPPELRTLHYSYIRSRKWDARRHLKLGPDICWFSGCVMHTPIPAKDGNISPAHSEGEKYPSPVLWVAFSL</sequence>
<keyword evidence="2" id="KW-1185">Reference proteome</keyword>
<dbReference type="Proteomes" id="UP001178461">
    <property type="component" value="Chromosome 9"/>
</dbReference>
<name>A0AA35KWR4_9SAUR</name>
<evidence type="ECO:0000313" key="2">
    <source>
        <dbReference type="Proteomes" id="UP001178461"/>
    </source>
</evidence>
<gene>
    <name evidence="1" type="ORF">PODLI_1B012716</name>
</gene>
<dbReference type="EMBL" id="OX395134">
    <property type="protein sequence ID" value="CAI5784889.1"/>
    <property type="molecule type" value="Genomic_DNA"/>
</dbReference>
<evidence type="ECO:0000313" key="1">
    <source>
        <dbReference type="EMBL" id="CAI5784889.1"/>
    </source>
</evidence>